<comment type="caution">
    <text evidence="4">The sequence shown here is derived from an EMBL/GenBank/DDBJ whole genome shotgun (WGS) entry which is preliminary data.</text>
</comment>
<dbReference type="Pfam" id="PF13672">
    <property type="entry name" value="PP2C_2"/>
    <property type="match status" value="1"/>
</dbReference>
<evidence type="ECO:0000313" key="5">
    <source>
        <dbReference type="Proteomes" id="UP001233673"/>
    </source>
</evidence>
<sequence>MTLVLRYAARSDRGLIRGNNQDSVYAGPRLLAVADGMGGHAAGDIASKVVIAALEHLDDDTPTGDMLQSMRAAVFEGSEHLREVIRESPQLEGMGTTLTAILFAGGRLALCHVGDSRAYLLRDGEFSQITHDDTFVQTLIDDGRITPEEANHHPQRSLLLRALNGQEVEPDLSMREARAGDRYLLCSDGLSGVVSEETLAEALQNPDPEATADRLVELALRSGGPDNITVIVADVLEDTGSNGRFDPVVDGAAGDNIGQREVDPRSAAGRAALADQASAPPPTPTLPTGGGPSARRRPMRILLVAGALLTVLVAGAIGMYVWALNNWFVGVNGSGDDQQVAVYRGLDVSFLGMDLYRLDRGTDLALGDLTPAARNRVLGSITADDSADAERIVSALADQRLPLCRPATGSAATPTPTPPAATPTTAQEPAPGDAALPEGPAPEETLTVPSWGGGAAGGGGGGGGPGGGGWAGPRAPPPPPPPRPPPPAPPPPGVDCREVD</sequence>
<dbReference type="InterPro" id="IPR036457">
    <property type="entry name" value="PPM-type-like_dom_sf"/>
</dbReference>
<feature type="region of interest" description="Disordered" evidence="1">
    <location>
        <begin position="249"/>
        <end position="294"/>
    </location>
</feature>
<evidence type="ECO:0000259" key="3">
    <source>
        <dbReference type="PROSITE" id="PS51746"/>
    </source>
</evidence>
<dbReference type="PANTHER" id="PTHR47992">
    <property type="entry name" value="PROTEIN PHOSPHATASE"/>
    <property type="match status" value="1"/>
</dbReference>
<feature type="transmembrane region" description="Helical" evidence="2">
    <location>
        <begin position="301"/>
        <end position="323"/>
    </location>
</feature>
<accession>A0ABT9IIY8</accession>
<feature type="compositionally biased region" description="Pro residues" evidence="1">
    <location>
        <begin position="474"/>
        <end position="493"/>
    </location>
</feature>
<keyword evidence="2" id="KW-1133">Transmembrane helix</keyword>
<dbReference type="CDD" id="cd00143">
    <property type="entry name" value="PP2Cc"/>
    <property type="match status" value="1"/>
</dbReference>
<dbReference type="SMART" id="SM00331">
    <property type="entry name" value="PP2C_SIG"/>
    <property type="match status" value="1"/>
</dbReference>
<evidence type="ECO:0000256" key="2">
    <source>
        <dbReference type="SAM" id="Phobius"/>
    </source>
</evidence>
<name>A0ABT9IIY8_9ACTN</name>
<feature type="domain" description="PPM-type phosphatase" evidence="3">
    <location>
        <begin position="6"/>
        <end position="235"/>
    </location>
</feature>
<reference evidence="5" key="1">
    <citation type="submission" date="2023-05" db="EMBL/GenBank/DDBJ databases">
        <title>Draft genome of Pseudofrankia sp. BMG5.37.</title>
        <authorList>
            <person name="Gtari M."/>
            <person name="Ghodhbane F."/>
            <person name="Sbissi I."/>
        </authorList>
    </citation>
    <scope>NUCLEOTIDE SEQUENCE [LARGE SCALE GENOMIC DNA]</scope>
    <source>
        <strain evidence="5">BMG 814</strain>
    </source>
</reference>
<keyword evidence="5" id="KW-1185">Reference proteome</keyword>
<dbReference type="SUPFAM" id="SSF81606">
    <property type="entry name" value="PP2C-like"/>
    <property type="match status" value="1"/>
</dbReference>
<feature type="compositionally biased region" description="Low complexity" evidence="1">
    <location>
        <begin position="422"/>
        <end position="431"/>
    </location>
</feature>
<dbReference type="RefSeq" id="WP_306001569.1">
    <property type="nucleotide sequence ID" value="NZ_JASNFN010000035.1"/>
</dbReference>
<evidence type="ECO:0000313" key="4">
    <source>
        <dbReference type="EMBL" id="MDP5185035.1"/>
    </source>
</evidence>
<organism evidence="4 5">
    <name type="scientific">Blastococcus carthaginiensis</name>
    <dbReference type="NCBI Taxonomy" id="3050034"/>
    <lineage>
        <taxon>Bacteria</taxon>
        <taxon>Bacillati</taxon>
        <taxon>Actinomycetota</taxon>
        <taxon>Actinomycetes</taxon>
        <taxon>Geodermatophilales</taxon>
        <taxon>Geodermatophilaceae</taxon>
        <taxon>Blastococcus</taxon>
    </lineage>
</organism>
<dbReference type="Gene3D" id="3.60.40.10">
    <property type="entry name" value="PPM-type phosphatase domain"/>
    <property type="match status" value="1"/>
</dbReference>
<dbReference type="SMART" id="SM00332">
    <property type="entry name" value="PP2Cc"/>
    <property type="match status" value="1"/>
</dbReference>
<feature type="region of interest" description="Disordered" evidence="1">
    <location>
        <begin position="405"/>
        <end position="500"/>
    </location>
</feature>
<dbReference type="InterPro" id="IPR001932">
    <property type="entry name" value="PPM-type_phosphatase-like_dom"/>
</dbReference>
<protein>
    <submittedName>
        <fullName evidence="4">Protein phosphatase 2C domain-containing protein</fullName>
    </submittedName>
</protein>
<dbReference type="InterPro" id="IPR015655">
    <property type="entry name" value="PP2C"/>
</dbReference>
<dbReference type="PROSITE" id="PS51746">
    <property type="entry name" value="PPM_2"/>
    <property type="match status" value="1"/>
</dbReference>
<feature type="compositionally biased region" description="Gly residues" evidence="1">
    <location>
        <begin position="451"/>
        <end position="471"/>
    </location>
</feature>
<evidence type="ECO:0000256" key="1">
    <source>
        <dbReference type="SAM" id="MobiDB-lite"/>
    </source>
</evidence>
<proteinExistence type="predicted"/>
<dbReference type="EMBL" id="JASNFN010000035">
    <property type="protein sequence ID" value="MDP5185035.1"/>
    <property type="molecule type" value="Genomic_DNA"/>
</dbReference>
<keyword evidence="2" id="KW-0812">Transmembrane</keyword>
<keyword evidence="2" id="KW-0472">Membrane</keyword>
<dbReference type="Proteomes" id="UP001233673">
    <property type="component" value="Unassembled WGS sequence"/>
</dbReference>
<gene>
    <name evidence="4" type="ORF">QOZ88_20570</name>
</gene>